<evidence type="ECO:0000256" key="5">
    <source>
        <dbReference type="ARBA" id="ARBA00023014"/>
    </source>
</evidence>
<dbReference type="GO" id="GO:0046872">
    <property type="term" value="F:metal ion binding"/>
    <property type="evidence" value="ECO:0007669"/>
    <property type="project" value="UniProtKB-KW"/>
</dbReference>
<dbReference type="SUPFAM" id="SSF102114">
    <property type="entry name" value="Radical SAM enzymes"/>
    <property type="match status" value="1"/>
</dbReference>
<keyword evidence="5" id="KW-0411">Iron-sulfur</keyword>
<dbReference type="GO" id="GO:0031419">
    <property type="term" value="F:cobalamin binding"/>
    <property type="evidence" value="ECO:0007669"/>
    <property type="project" value="InterPro"/>
</dbReference>
<evidence type="ECO:0000256" key="1">
    <source>
        <dbReference type="ARBA" id="ARBA00001966"/>
    </source>
</evidence>
<evidence type="ECO:0000259" key="7">
    <source>
        <dbReference type="PROSITE" id="PS51918"/>
    </source>
</evidence>
<feature type="domain" description="B12-binding" evidence="6">
    <location>
        <begin position="45"/>
        <end position="202"/>
    </location>
</feature>
<dbReference type="InterPro" id="IPR007197">
    <property type="entry name" value="rSAM"/>
</dbReference>
<dbReference type="Pfam" id="PF02310">
    <property type="entry name" value="B12-binding"/>
    <property type="match status" value="1"/>
</dbReference>
<dbReference type="GO" id="GO:0051539">
    <property type="term" value="F:4 iron, 4 sulfur cluster binding"/>
    <property type="evidence" value="ECO:0007669"/>
    <property type="project" value="UniProtKB-KW"/>
</dbReference>
<keyword evidence="4" id="KW-0408">Iron</keyword>
<dbReference type="GO" id="GO:0003824">
    <property type="term" value="F:catalytic activity"/>
    <property type="evidence" value="ECO:0007669"/>
    <property type="project" value="InterPro"/>
</dbReference>
<dbReference type="CDD" id="cd01335">
    <property type="entry name" value="Radical_SAM"/>
    <property type="match status" value="1"/>
</dbReference>
<evidence type="ECO:0000259" key="6">
    <source>
        <dbReference type="PROSITE" id="PS51332"/>
    </source>
</evidence>
<dbReference type="PROSITE" id="PS51918">
    <property type="entry name" value="RADICAL_SAM"/>
    <property type="match status" value="1"/>
</dbReference>
<dbReference type="SFLD" id="SFLDG01082">
    <property type="entry name" value="B12-binding_domain_containing"/>
    <property type="match status" value="1"/>
</dbReference>
<sequence>MAINLLARPPSESQILIAEKIKKKLPNGCRKILLVMPPNVPEEDWDPEVAGNNRYPVYDPYGLGVLAACADLRSYETNIIDLNFMLQDNFKSGRGNFQYEYWKKWLKQKMEEFKPDMVGITCMFTIYHRSMVRVAEFVKEYNSNIVVIAGGVHTTMASTDVISAPGQLVLEDCKAIDFVGLYECENSFPDFLDIANGKLNPESMTQIATLINDQYTGILKRAEPKQEILNIAPNYHNLPIERYSSIGRIGTFYWLFKPATRAGTIRFNYGCRAHCRFCSVEKITGKGIVLKRDVDVVLDQLERLKDMYGISHVMFLDDDIFNGEERTVALFEGWAKRKLNITWDASNGVIASALTPEIAHAASESGCIALSFGIESGNPEVLRNIPKPSGVKHYLRAGEIMKKHPEIFTKGLLMVGFPPEPERNFPGESIGMIWDTINLAKQMDLDWYTISPLNLIPGVEITNHAIVRGEITKQGLIDGSERPIVNSTGQQALRARREKESALPFVDHLAGDPNGIPAREDLIDIWFVMDYKVNYEKMWHLENPLKIEMLHKLFVNMCDKTHKENALGNLYFALLEHERNDRTQASYRLNLAEEFARDNDYWRVRFPKMGFDKLAADLRQMINGA</sequence>
<accession>A0A1F8GCF5</accession>
<evidence type="ECO:0000256" key="2">
    <source>
        <dbReference type="ARBA" id="ARBA00022691"/>
    </source>
</evidence>
<evidence type="ECO:0000313" key="9">
    <source>
        <dbReference type="Proteomes" id="UP000178227"/>
    </source>
</evidence>
<dbReference type="PROSITE" id="PS51332">
    <property type="entry name" value="B12_BINDING"/>
    <property type="match status" value="1"/>
</dbReference>
<dbReference type="SUPFAM" id="SSF52242">
    <property type="entry name" value="Cobalamin (vitamin B12)-binding domain"/>
    <property type="match status" value="1"/>
</dbReference>
<dbReference type="STRING" id="1802694.A2918_03200"/>
<protein>
    <submittedName>
        <fullName evidence="8">Uncharacterized protein</fullName>
    </submittedName>
</protein>
<name>A0A1F8GCF5_9BACT</name>
<gene>
    <name evidence="8" type="ORF">A2918_03200</name>
</gene>
<dbReference type="AlphaFoldDB" id="A0A1F8GCF5"/>
<dbReference type="Pfam" id="PF04055">
    <property type="entry name" value="Radical_SAM"/>
    <property type="match status" value="1"/>
</dbReference>
<feature type="domain" description="Radical SAM core" evidence="7">
    <location>
        <begin position="257"/>
        <end position="503"/>
    </location>
</feature>
<dbReference type="EMBL" id="MGKI01000014">
    <property type="protein sequence ID" value="OGN22139.1"/>
    <property type="molecule type" value="Genomic_DNA"/>
</dbReference>
<dbReference type="InterPro" id="IPR051198">
    <property type="entry name" value="BchE-like"/>
</dbReference>
<keyword evidence="2" id="KW-0949">S-adenosyl-L-methionine</keyword>
<dbReference type="InterPro" id="IPR006638">
    <property type="entry name" value="Elp3/MiaA/NifB-like_rSAM"/>
</dbReference>
<evidence type="ECO:0000313" key="8">
    <source>
        <dbReference type="EMBL" id="OGN22139.1"/>
    </source>
</evidence>
<dbReference type="SMART" id="SM00729">
    <property type="entry name" value="Elp3"/>
    <property type="match status" value="1"/>
</dbReference>
<dbReference type="InterPro" id="IPR058240">
    <property type="entry name" value="rSAM_sf"/>
</dbReference>
<dbReference type="Gene3D" id="3.40.50.280">
    <property type="entry name" value="Cobalamin-binding domain"/>
    <property type="match status" value="1"/>
</dbReference>
<evidence type="ECO:0000256" key="4">
    <source>
        <dbReference type="ARBA" id="ARBA00023004"/>
    </source>
</evidence>
<dbReference type="InterPro" id="IPR034466">
    <property type="entry name" value="Methyltransferase_Class_B"/>
</dbReference>
<dbReference type="Gene3D" id="3.80.30.20">
    <property type="entry name" value="tm_1862 like domain"/>
    <property type="match status" value="1"/>
</dbReference>
<organism evidence="8 9">
    <name type="scientific">Candidatus Yanofskybacteria bacterium RIFCSPLOWO2_01_FULL_42_49</name>
    <dbReference type="NCBI Taxonomy" id="1802694"/>
    <lineage>
        <taxon>Bacteria</taxon>
        <taxon>Candidatus Yanofskyibacteriota</taxon>
    </lineage>
</organism>
<keyword evidence="3" id="KW-0479">Metal-binding</keyword>
<reference evidence="8 9" key="1">
    <citation type="journal article" date="2016" name="Nat. Commun.">
        <title>Thousands of microbial genomes shed light on interconnected biogeochemical processes in an aquifer system.</title>
        <authorList>
            <person name="Anantharaman K."/>
            <person name="Brown C.T."/>
            <person name="Hug L.A."/>
            <person name="Sharon I."/>
            <person name="Castelle C.J."/>
            <person name="Probst A.J."/>
            <person name="Thomas B.C."/>
            <person name="Singh A."/>
            <person name="Wilkins M.J."/>
            <person name="Karaoz U."/>
            <person name="Brodie E.L."/>
            <person name="Williams K.H."/>
            <person name="Hubbard S.S."/>
            <person name="Banfield J.F."/>
        </authorList>
    </citation>
    <scope>NUCLEOTIDE SEQUENCE [LARGE SCALE GENOMIC DNA]</scope>
</reference>
<proteinExistence type="predicted"/>
<evidence type="ECO:0000256" key="3">
    <source>
        <dbReference type="ARBA" id="ARBA00022723"/>
    </source>
</evidence>
<dbReference type="PANTHER" id="PTHR43409">
    <property type="entry name" value="ANAEROBIC MAGNESIUM-PROTOPORPHYRIN IX MONOMETHYL ESTER CYCLASE-RELATED"/>
    <property type="match status" value="1"/>
</dbReference>
<dbReference type="InterPro" id="IPR036724">
    <property type="entry name" value="Cobalamin-bd_sf"/>
</dbReference>
<comment type="caution">
    <text evidence="8">The sequence shown here is derived from an EMBL/GenBank/DDBJ whole genome shotgun (WGS) entry which is preliminary data.</text>
</comment>
<dbReference type="Proteomes" id="UP000178227">
    <property type="component" value="Unassembled WGS sequence"/>
</dbReference>
<dbReference type="SFLD" id="SFLDG01123">
    <property type="entry name" value="methyltransferase_(Class_B)"/>
    <property type="match status" value="1"/>
</dbReference>
<dbReference type="SFLD" id="SFLDS00029">
    <property type="entry name" value="Radical_SAM"/>
    <property type="match status" value="1"/>
</dbReference>
<dbReference type="InterPro" id="IPR006158">
    <property type="entry name" value="Cobalamin-bd"/>
</dbReference>
<dbReference type="InterPro" id="IPR023404">
    <property type="entry name" value="rSAM_horseshoe"/>
</dbReference>
<comment type="cofactor">
    <cofactor evidence="1">
        <name>[4Fe-4S] cluster</name>
        <dbReference type="ChEBI" id="CHEBI:49883"/>
    </cofactor>
</comment>